<proteinExistence type="predicted"/>
<keyword evidence="3 9" id="KW-0560">Oxidoreductase</keyword>
<dbReference type="PANTHER" id="PTHR35330">
    <property type="entry name" value="SIROHEME BIOSYNTHESIS PROTEIN MET8"/>
    <property type="match status" value="1"/>
</dbReference>
<evidence type="ECO:0000313" key="10">
    <source>
        <dbReference type="Proteomes" id="UP000029227"/>
    </source>
</evidence>
<comment type="catalytic activity">
    <reaction evidence="6">
        <text>precorrin-2 + NAD(+) = sirohydrochlorin + NADH + 2 H(+)</text>
        <dbReference type="Rhea" id="RHEA:15613"/>
        <dbReference type="ChEBI" id="CHEBI:15378"/>
        <dbReference type="ChEBI" id="CHEBI:57540"/>
        <dbReference type="ChEBI" id="CHEBI:57945"/>
        <dbReference type="ChEBI" id="CHEBI:58351"/>
        <dbReference type="ChEBI" id="CHEBI:58827"/>
        <dbReference type="EC" id="1.3.1.76"/>
    </reaction>
</comment>
<evidence type="ECO:0000256" key="6">
    <source>
        <dbReference type="ARBA" id="ARBA00047561"/>
    </source>
</evidence>
<evidence type="ECO:0000256" key="1">
    <source>
        <dbReference type="ARBA" id="ARBA00005010"/>
    </source>
</evidence>
<evidence type="ECO:0000313" key="9">
    <source>
        <dbReference type="EMBL" id="GAL03054.1"/>
    </source>
</evidence>
<dbReference type="InterPro" id="IPR036291">
    <property type="entry name" value="NAD(P)-bd_dom_sf"/>
</dbReference>
<reference evidence="9 10" key="1">
    <citation type="journal article" date="2014" name="Genome Announc.">
        <title>Draft Genome Sequences of Two Vibrionaceae Species, Vibrio ponticus C121 and Photobacterium aphoticum C119, Isolated as Coral Reef Microbiota.</title>
        <authorList>
            <person name="Al-saari N."/>
            <person name="Meirelles P.M."/>
            <person name="Mino S."/>
            <person name="Suda W."/>
            <person name="Oshima K."/>
            <person name="Hattori M."/>
            <person name="Ohkuma M."/>
            <person name="Thompson F.L."/>
            <person name="Gomez-Gil B."/>
            <person name="Sawabe T."/>
            <person name="Sawabe T."/>
        </authorList>
    </citation>
    <scope>NUCLEOTIDE SEQUENCE [LARGE SCALE GENOMIC DNA]</scope>
    <source>
        <strain evidence="9 10">JCM 19237</strain>
    </source>
</reference>
<dbReference type="UniPathway" id="UPA00262">
    <property type="reaction ID" value="UER00222"/>
</dbReference>
<evidence type="ECO:0000256" key="5">
    <source>
        <dbReference type="ARBA" id="ARBA00023244"/>
    </source>
</evidence>
<evidence type="ECO:0000259" key="8">
    <source>
        <dbReference type="Pfam" id="PF14824"/>
    </source>
</evidence>
<dbReference type="PANTHER" id="PTHR35330:SF1">
    <property type="entry name" value="SIROHEME BIOSYNTHESIS PROTEIN MET8"/>
    <property type="match status" value="1"/>
</dbReference>
<dbReference type="Proteomes" id="UP000029227">
    <property type="component" value="Unassembled WGS sequence"/>
</dbReference>
<dbReference type="Pfam" id="PF13241">
    <property type="entry name" value="NAD_binding_7"/>
    <property type="match status" value="1"/>
</dbReference>
<keyword evidence="5" id="KW-0627">Porphyrin biosynthesis</keyword>
<dbReference type="GO" id="GO:0004325">
    <property type="term" value="F:ferrochelatase activity"/>
    <property type="evidence" value="ECO:0007669"/>
    <property type="project" value="InterPro"/>
</dbReference>
<dbReference type="InterPro" id="IPR037115">
    <property type="entry name" value="Sirohaem_synt_dimer_dom_sf"/>
</dbReference>
<dbReference type="NCBIfam" id="TIGR01470">
    <property type="entry name" value="cysG_Nterm"/>
    <property type="match status" value="1"/>
</dbReference>
<evidence type="ECO:0000259" key="7">
    <source>
        <dbReference type="Pfam" id="PF10414"/>
    </source>
</evidence>
<comment type="caution">
    <text evidence="9">The sequence shown here is derived from an EMBL/GenBank/DDBJ whole genome shotgun (WGS) entry which is preliminary data.</text>
</comment>
<dbReference type="Gene3D" id="1.10.8.210">
    <property type="entry name" value="Sirohaem synthase, dimerisation domain"/>
    <property type="match status" value="1"/>
</dbReference>
<keyword evidence="4" id="KW-0520">NAD</keyword>
<accession>A0A090QMN1</accession>
<evidence type="ECO:0000256" key="4">
    <source>
        <dbReference type="ARBA" id="ARBA00023027"/>
    </source>
</evidence>
<dbReference type="InterPro" id="IPR028161">
    <property type="entry name" value="Met8-like"/>
</dbReference>
<dbReference type="GO" id="GO:0019354">
    <property type="term" value="P:siroheme biosynthetic process"/>
    <property type="evidence" value="ECO:0007669"/>
    <property type="project" value="UniProtKB-UniPathway"/>
</dbReference>
<dbReference type="Pfam" id="PF14824">
    <property type="entry name" value="Sirohm_synth_M"/>
    <property type="match status" value="1"/>
</dbReference>
<gene>
    <name evidence="9" type="ORF">JCM19237_5947</name>
</gene>
<dbReference type="SUPFAM" id="SSF75615">
    <property type="entry name" value="Siroheme synthase middle domains-like"/>
    <property type="match status" value="1"/>
</dbReference>
<evidence type="ECO:0000256" key="2">
    <source>
        <dbReference type="ARBA" id="ARBA00012400"/>
    </source>
</evidence>
<evidence type="ECO:0000256" key="3">
    <source>
        <dbReference type="ARBA" id="ARBA00023002"/>
    </source>
</evidence>
<dbReference type="STRING" id="754436.JCM19237_5947"/>
<dbReference type="Gene3D" id="3.30.160.110">
    <property type="entry name" value="Siroheme synthase, domain 2"/>
    <property type="match status" value="1"/>
</dbReference>
<dbReference type="eggNOG" id="COG1648">
    <property type="taxonomic scope" value="Bacteria"/>
</dbReference>
<dbReference type="GO" id="GO:0043115">
    <property type="term" value="F:precorrin-2 dehydrogenase activity"/>
    <property type="evidence" value="ECO:0007669"/>
    <property type="project" value="UniProtKB-EC"/>
</dbReference>
<comment type="pathway">
    <text evidence="1">Porphyrin-containing compound metabolism; siroheme biosynthesis; sirohydrochlorin from precorrin-2: step 1/1.</text>
</comment>
<protein>
    <recommendedName>
        <fullName evidence="2">precorrin-2 dehydrogenase</fullName>
        <ecNumber evidence="2">1.3.1.76</ecNumber>
    </recommendedName>
</protein>
<sequence>MDYLPIFLSLKNKKVVVIGGGEVACRKIDLLRKAEANITVVSPALHPYLHGLVEKAAITWINKSYTPDDLNGAMQVWVTTNDRALNHDVFEDAQVRGLWANVVDDKDYCNFITPSLIDRTPIQVAISSGGASPVLVRFLREKLETQLPQNLSLLADYAGQQRDRIKQYFKTVDERRKFGNCSSAMPV</sequence>
<keyword evidence="9" id="KW-0456">Lyase</keyword>
<feature type="domain" description="Siroheme synthase central" evidence="8">
    <location>
        <begin position="121"/>
        <end position="145"/>
    </location>
</feature>
<organism evidence="9 10">
    <name type="scientific">Photobacterium aphoticum</name>
    <dbReference type="NCBI Taxonomy" id="754436"/>
    <lineage>
        <taxon>Bacteria</taxon>
        <taxon>Pseudomonadati</taxon>
        <taxon>Pseudomonadota</taxon>
        <taxon>Gammaproteobacteria</taxon>
        <taxon>Vibrionales</taxon>
        <taxon>Vibrionaceae</taxon>
        <taxon>Photobacterium</taxon>
    </lineage>
</organism>
<dbReference type="AlphaFoldDB" id="A0A090QMN1"/>
<dbReference type="SUPFAM" id="SSF51735">
    <property type="entry name" value="NAD(P)-binding Rossmann-fold domains"/>
    <property type="match status" value="1"/>
</dbReference>
<feature type="domain" description="Sirohaem synthase dimerisation" evidence="7">
    <location>
        <begin position="151"/>
        <end position="178"/>
    </location>
</feature>
<dbReference type="InterPro" id="IPR028281">
    <property type="entry name" value="Sirohaem_synthase_central"/>
</dbReference>
<dbReference type="InterPro" id="IPR019478">
    <property type="entry name" value="Sirohaem_synthase_dimer_dom"/>
</dbReference>
<dbReference type="EMBL" id="BBMN01000001">
    <property type="protein sequence ID" value="GAL03054.1"/>
    <property type="molecule type" value="Genomic_DNA"/>
</dbReference>
<dbReference type="Gene3D" id="3.40.50.720">
    <property type="entry name" value="NAD(P)-binding Rossmann-like Domain"/>
    <property type="match status" value="1"/>
</dbReference>
<dbReference type="InterPro" id="IPR006367">
    <property type="entry name" value="Sirohaem_synthase_N"/>
</dbReference>
<dbReference type="EC" id="1.3.1.76" evidence="2"/>
<name>A0A090QMN1_9GAMM</name>
<dbReference type="Pfam" id="PF10414">
    <property type="entry name" value="CysG_dimeriser"/>
    <property type="match status" value="1"/>
</dbReference>